<comment type="similarity">
    <text evidence="1">Belongs to the glycosyltransferase 2 family.</text>
</comment>
<evidence type="ECO:0000256" key="1">
    <source>
        <dbReference type="ARBA" id="ARBA00006739"/>
    </source>
</evidence>
<evidence type="ECO:0000256" key="5">
    <source>
        <dbReference type="SAM" id="Phobius"/>
    </source>
</evidence>
<dbReference type="AlphaFoldDB" id="A0A074JQL3"/>
<dbReference type="InterPro" id="IPR037257">
    <property type="entry name" value="T2SS_E_N_sf"/>
</dbReference>
<evidence type="ECO:0000256" key="3">
    <source>
        <dbReference type="ARBA" id="ARBA00022679"/>
    </source>
</evidence>
<evidence type="ECO:0000256" key="4">
    <source>
        <dbReference type="SAM" id="MobiDB-lite"/>
    </source>
</evidence>
<dbReference type="InterPro" id="IPR029044">
    <property type="entry name" value="Nucleotide-diphossugar_trans"/>
</dbReference>
<dbReference type="Pfam" id="PF05157">
    <property type="entry name" value="MshEN"/>
    <property type="match status" value="1"/>
</dbReference>
<sequence length="693" mass="77776">MAQAKASIVEPFESVAQDAPPLSSQQNVTPAPRRQRVFPKSHSGPALRTPLGQILLEMGEVEPGNLLKALALRQREDVRLGDILLTHGWVDEPALMAALARQWQVSVVDLTREHPDPRLIDALGAELCLAQAMVPWRQIGGHTVIATARPESFAALKSELPAKFAPYRMMLAPEREVHESLLRRRQTALIRRAEVKVDLAESCRTHNEARAARIATAFVILTCLGLLFAPQWIFGALFGWVMLTLIASMGLKLMAFAAEFSALRKADARPVPERRPKAGPPPRLPIISVMVPLFRENDIAARLVERLGKLTYPRELLDVILVAEQSDTITRDALARTQLPRWMRVVSVPDGPIKTKPRALNYALSFCRGSVIGVWDAEDAPEPDQLHIVARHFAQAPAEVACLQGILDYYNPRTNWLSRCFTIEYATWFRMFLPGLARLGFVVPLGGTTLFFRRDALEKLGGWDAHNVTEDADLGVRLARHGYRTELIPAVTYEEANCRAIPWVKQRSRWLKGYAMTWSVHMRDPLQLWRDLGTKRFIGVQILILGSLSQYILAPVLWSFWITLFGLWHPIASNMPAVLFWPMMALFVASELINIAAGMWAVRHEEHRHLIKWVPSLHLYFPLGALAGWKAIYEVIAMPFYWDKTHHGIFDTAQSHDALGPALSETSLIPAIALVSDQFSKPAPRTARAPLID</sequence>
<dbReference type="SUPFAM" id="SSF53448">
    <property type="entry name" value="Nucleotide-diphospho-sugar transferases"/>
    <property type="match status" value="1"/>
</dbReference>
<dbReference type="PANTHER" id="PTHR43630">
    <property type="entry name" value="POLY-BETA-1,6-N-ACETYL-D-GLUCOSAMINE SYNTHASE"/>
    <property type="match status" value="1"/>
</dbReference>
<dbReference type="Gene3D" id="3.90.550.10">
    <property type="entry name" value="Spore Coat Polysaccharide Biosynthesis Protein SpsA, Chain A"/>
    <property type="match status" value="1"/>
</dbReference>
<feature type="transmembrane region" description="Helical" evidence="5">
    <location>
        <begin position="578"/>
        <end position="602"/>
    </location>
</feature>
<keyword evidence="2" id="KW-0328">Glycosyltransferase</keyword>
<evidence type="ECO:0000313" key="7">
    <source>
        <dbReference type="EMBL" id="KEO59926.1"/>
    </source>
</evidence>
<feature type="transmembrane region" description="Helical" evidence="5">
    <location>
        <begin position="214"/>
        <end position="234"/>
    </location>
</feature>
<gene>
    <name evidence="7" type="ORF">DT23_15430</name>
</gene>
<dbReference type="OrthoDB" id="7431422at2"/>
<dbReference type="InterPro" id="IPR007831">
    <property type="entry name" value="T2SS_GspE_N"/>
</dbReference>
<keyword evidence="3" id="KW-0808">Transferase</keyword>
<dbReference type="RefSeq" id="WP_081847063.1">
    <property type="nucleotide sequence ID" value="NZ_AUNB01000027.1"/>
</dbReference>
<name>A0A074JQL3_9RHOB</name>
<keyword evidence="5" id="KW-1133">Transmembrane helix</keyword>
<dbReference type="PANTHER" id="PTHR43630:SF1">
    <property type="entry name" value="POLY-BETA-1,6-N-ACETYL-D-GLUCOSAMINE SYNTHASE"/>
    <property type="match status" value="1"/>
</dbReference>
<dbReference type="eggNOG" id="COG1215">
    <property type="taxonomic scope" value="Bacteria"/>
</dbReference>
<evidence type="ECO:0000256" key="2">
    <source>
        <dbReference type="ARBA" id="ARBA00022676"/>
    </source>
</evidence>
<feature type="domain" description="Type II secretion system protein GspE N-terminal" evidence="6">
    <location>
        <begin position="104"/>
        <end position="156"/>
    </location>
</feature>
<protein>
    <recommendedName>
        <fullName evidence="6">Type II secretion system protein GspE N-terminal domain-containing protein</fullName>
    </recommendedName>
</protein>
<proteinExistence type="inferred from homology"/>
<feature type="region of interest" description="Disordered" evidence="4">
    <location>
        <begin position="15"/>
        <end position="44"/>
    </location>
</feature>
<dbReference type="GO" id="GO:0016757">
    <property type="term" value="F:glycosyltransferase activity"/>
    <property type="evidence" value="ECO:0007669"/>
    <property type="project" value="UniProtKB-KW"/>
</dbReference>
<dbReference type="STRING" id="1353528.DT23_15430"/>
<dbReference type="Proteomes" id="UP000027471">
    <property type="component" value="Unassembled WGS sequence"/>
</dbReference>
<comment type="caution">
    <text evidence="7">The sequence shown here is derived from an EMBL/GenBank/DDBJ whole genome shotgun (WGS) entry which is preliminary data.</text>
</comment>
<evidence type="ECO:0000259" key="6">
    <source>
        <dbReference type="Pfam" id="PF05157"/>
    </source>
</evidence>
<keyword evidence="5" id="KW-0812">Transmembrane</keyword>
<keyword evidence="5" id="KW-0472">Membrane</keyword>
<evidence type="ECO:0000313" key="8">
    <source>
        <dbReference type="Proteomes" id="UP000027471"/>
    </source>
</evidence>
<feature type="transmembrane region" description="Helical" evidence="5">
    <location>
        <begin position="240"/>
        <end position="260"/>
    </location>
</feature>
<feature type="transmembrane region" description="Helical" evidence="5">
    <location>
        <begin position="537"/>
        <end position="558"/>
    </location>
</feature>
<dbReference type="SUPFAM" id="SSF160246">
    <property type="entry name" value="EspE N-terminal domain-like"/>
    <property type="match status" value="1"/>
</dbReference>
<accession>A0A074JQL3</accession>
<dbReference type="EMBL" id="AUNB01000027">
    <property type="protein sequence ID" value="KEO59926.1"/>
    <property type="molecule type" value="Genomic_DNA"/>
</dbReference>
<dbReference type="Pfam" id="PF13641">
    <property type="entry name" value="Glyco_tranf_2_3"/>
    <property type="match status" value="1"/>
</dbReference>
<organism evidence="7 8">
    <name type="scientific">Thioclava indica</name>
    <dbReference type="NCBI Taxonomy" id="1353528"/>
    <lineage>
        <taxon>Bacteria</taxon>
        <taxon>Pseudomonadati</taxon>
        <taxon>Pseudomonadota</taxon>
        <taxon>Alphaproteobacteria</taxon>
        <taxon>Rhodobacterales</taxon>
        <taxon>Paracoccaceae</taxon>
        <taxon>Thioclava</taxon>
    </lineage>
</organism>
<reference evidence="7 8" key="1">
    <citation type="journal article" date="2015" name="Antonie Van Leeuwenhoek">
        <title>Thioclava indica sp. nov., isolated from surface seawater of the Indian Ocean.</title>
        <authorList>
            <person name="Liu Y."/>
            <person name="Lai Q."/>
            <person name="Du J."/>
            <person name="Xu H."/>
            <person name="Jiang L."/>
            <person name="Shao Z."/>
        </authorList>
    </citation>
    <scope>NUCLEOTIDE SEQUENCE [LARGE SCALE GENOMIC DNA]</scope>
    <source>
        <strain evidence="7 8">DT23-4</strain>
    </source>
</reference>
<keyword evidence="8" id="KW-1185">Reference proteome</keyword>